<sequence length="196" mass="22406">MKIKIHQIFKQTCVSLLFFTFTGATYAQCSAPKFEPLRYAQDSVNTDSWISLSVGPSLASLSIPSGFTSISITEEGSLIFSKDEKTELRGIIIFEKTGDYQEDPNIAENIQSFYKKMFTAPDDSYCDYLTTYKLESKEYRFHAQIDGGEFFAFGENNQHRFYILINKKPDVIIAGNIQNIDLKYFKYILNSIKIKG</sequence>
<keyword evidence="3" id="KW-1185">Reference proteome</keyword>
<evidence type="ECO:0000313" key="2">
    <source>
        <dbReference type="EMBL" id="THJ31567.1"/>
    </source>
</evidence>
<proteinExistence type="predicted"/>
<dbReference type="EMBL" id="SSWX01000022">
    <property type="protein sequence ID" value="THJ31567.1"/>
    <property type="molecule type" value="Genomic_DNA"/>
</dbReference>
<reference evidence="2 3" key="1">
    <citation type="submission" date="2019-04" db="EMBL/GenBank/DDBJ databases">
        <title>Lampropedia sp YIM MLB12 draf genome.</title>
        <authorList>
            <person name="Wang Y.-X."/>
        </authorList>
    </citation>
    <scope>NUCLEOTIDE SEQUENCE [LARGE SCALE GENOMIC DNA]</scope>
    <source>
        <strain evidence="2 3">YIM MLB12</strain>
    </source>
</reference>
<evidence type="ECO:0008006" key="4">
    <source>
        <dbReference type="Google" id="ProtNLM"/>
    </source>
</evidence>
<protein>
    <recommendedName>
        <fullName evidence="4">DUF1795 domain-containing protein</fullName>
    </recommendedName>
</protein>
<dbReference type="AlphaFoldDB" id="A0A4S5BGT3"/>
<keyword evidence="1" id="KW-0732">Signal</keyword>
<feature type="signal peptide" evidence="1">
    <location>
        <begin position="1"/>
        <end position="27"/>
    </location>
</feature>
<accession>A0A4S5BGT3</accession>
<comment type="caution">
    <text evidence="2">The sequence shown here is derived from an EMBL/GenBank/DDBJ whole genome shotgun (WGS) entry which is preliminary data.</text>
</comment>
<organism evidence="2 3">
    <name type="scientific">Lampropedia aestuarii</name>
    <dbReference type="NCBI Taxonomy" id="2562762"/>
    <lineage>
        <taxon>Bacteria</taxon>
        <taxon>Pseudomonadati</taxon>
        <taxon>Pseudomonadota</taxon>
        <taxon>Betaproteobacteria</taxon>
        <taxon>Burkholderiales</taxon>
        <taxon>Comamonadaceae</taxon>
        <taxon>Lampropedia</taxon>
    </lineage>
</organism>
<name>A0A4S5BGT3_9BURK</name>
<dbReference type="Proteomes" id="UP000306236">
    <property type="component" value="Unassembled WGS sequence"/>
</dbReference>
<dbReference type="RefSeq" id="WP_136407439.1">
    <property type="nucleotide sequence ID" value="NZ_SSWX01000022.1"/>
</dbReference>
<gene>
    <name evidence="2" type="ORF">E8K88_14730</name>
</gene>
<feature type="chain" id="PRO_5020553365" description="DUF1795 domain-containing protein" evidence="1">
    <location>
        <begin position="28"/>
        <end position="196"/>
    </location>
</feature>
<evidence type="ECO:0000256" key="1">
    <source>
        <dbReference type="SAM" id="SignalP"/>
    </source>
</evidence>
<evidence type="ECO:0000313" key="3">
    <source>
        <dbReference type="Proteomes" id="UP000306236"/>
    </source>
</evidence>